<dbReference type="RefSeq" id="WP_145892138.1">
    <property type="nucleotide sequence ID" value="NZ_CP032705.1"/>
</dbReference>
<dbReference type="OrthoDB" id="8565485at2"/>
<name>A0A518XJY9_9GAMM</name>
<dbReference type="Gene3D" id="1.10.530.10">
    <property type="match status" value="1"/>
</dbReference>
<dbReference type="InterPro" id="IPR008258">
    <property type="entry name" value="Transglycosylase_SLT_dom_1"/>
</dbReference>
<geneLocation type="plasmid" evidence="2 3">
    <name>unnamed3</name>
</geneLocation>
<organism evidence="2 3">
    <name type="scientific">Candidatus Pantoea soli</name>
    <dbReference type="NCBI Taxonomy" id="3098669"/>
    <lineage>
        <taxon>Bacteria</taxon>
        <taxon>Pseudomonadati</taxon>
        <taxon>Pseudomonadota</taxon>
        <taxon>Gammaproteobacteria</taxon>
        <taxon>Enterobacterales</taxon>
        <taxon>Erwiniaceae</taxon>
        <taxon>Pantoea</taxon>
    </lineage>
</organism>
<sequence length="221" mass="24158">MLSTAAFMAIAMQCAVSVHPDTAHDVAKTESGFNPYAIGVVNGKSLYPSSLNEAMEQIKKLKADGKNYSVGLMQINKSNFSVYGVTASQAFDPCTNLKVFEKIITDCYRRGGTLKRALSCYYSGNFDTGQRPEKSFSQTSYVQRIGYVVPSTKADRMAAIQPEVTPQLTPSPTASKQVWPQKVVRGSLSSTDEKRATTRLVYPAQVVRGTLFNSSIAKETQ</sequence>
<keyword evidence="2" id="KW-0614">Plasmid</keyword>
<dbReference type="SUPFAM" id="SSF53955">
    <property type="entry name" value="Lysozyme-like"/>
    <property type="match status" value="1"/>
</dbReference>
<evidence type="ECO:0000259" key="1">
    <source>
        <dbReference type="Pfam" id="PF01464"/>
    </source>
</evidence>
<dbReference type="KEGG" id="pdis:D8B20_21485"/>
<gene>
    <name evidence="2" type="ORF">D8B20_21485</name>
</gene>
<dbReference type="CDD" id="cd16892">
    <property type="entry name" value="LT_VirB1-like"/>
    <property type="match status" value="1"/>
</dbReference>
<accession>A0A518XJY9</accession>
<feature type="domain" description="Transglycosylase SLT" evidence="1">
    <location>
        <begin position="10"/>
        <end position="132"/>
    </location>
</feature>
<proteinExistence type="predicted"/>
<keyword evidence="3" id="KW-1185">Reference proteome</keyword>
<dbReference type="EMBL" id="CP032705">
    <property type="protein sequence ID" value="QDY44500.1"/>
    <property type="molecule type" value="Genomic_DNA"/>
</dbReference>
<dbReference type="Proteomes" id="UP000319411">
    <property type="component" value="Plasmid unnamed3"/>
</dbReference>
<evidence type="ECO:0000313" key="3">
    <source>
        <dbReference type="Proteomes" id="UP000319411"/>
    </source>
</evidence>
<protein>
    <submittedName>
        <fullName evidence="2">TriA protein</fullName>
    </submittedName>
</protein>
<dbReference type="InterPro" id="IPR023346">
    <property type="entry name" value="Lysozyme-like_dom_sf"/>
</dbReference>
<reference evidence="2 3" key="1">
    <citation type="submission" date="2018-10" db="EMBL/GenBank/DDBJ databases">
        <title>Genome Sequencing of Pantoea dispersa DSM 32899.</title>
        <authorList>
            <person name="Nawrath M."/>
            <person name="Ottenheim C."/>
            <person name="Wilm A."/>
            <person name="Zimmermann W."/>
            <person name="Wu J.C."/>
        </authorList>
    </citation>
    <scope>NUCLEOTIDE SEQUENCE [LARGE SCALE GENOMIC DNA]</scope>
    <source>
        <strain evidence="2 3">DSM 32899</strain>
        <plasmid evidence="2 3">unnamed3</plasmid>
    </source>
</reference>
<evidence type="ECO:0000313" key="2">
    <source>
        <dbReference type="EMBL" id="QDY44500.1"/>
    </source>
</evidence>
<dbReference type="AlphaFoldDB" id="A0A518XJY9"/>
<dbReference type="Pfam" id="PF01464">
    <property type="entry name" value="SLT"/>
    <property type="match status" value="1"/>
</dbReference>